<gene>
    <name evidence="1" type="ORF">PFLmoz3_05832</name>
</gene>
<protein>
    <submittedName>
        <fullName evidence="1">Uncharacterized protein</fullName>
    </submittedName>
</protein>
<organism evidence="1 2">
    <name type="scientific">Pseudomonas fluorescens</name>
    <dbReference type="NCBI Taxonomy" id="294"/>
    <lineage>
        <taxon>Bacteria</taxon>
        <taxon>Pseudomonadati</taxon>
        <taxon>Pseudomonadota</taxon>
        <taxon>Gammaproteobacteria</taxon>
        <taxon>Pseudomonadales</taxon>
        <taxon>Pseudomonadaceae</taxon>
        <taxon>Pseudomonas</taxon>
    </lineage>
</organism>
<evidence type="ECO:0000313" key="2">
    <source>
        <dbReference type="Proteomes" id="UP000061348"/>
    </source>
</evidence>
<accession>A0A125QHK2</accession>
<dbReference type="Proteomes" id="UP000061348">
    <property type="component" value="Unassembled WGS sequence"/>
</dbReference>
<reference evidence="1 2" key="1">
    <citation type="submission" date="2015-05" db="EMBL/GenBank/DDBJ databases">
        <title>A genomic and transcriptomic approach to investigate the blue pigment phenotype in Pseudomonas fluorescens.</title>
        <authorList>
            <person name="Andreani N.A."/>
            <person name="Cardazzo B."/>
        </authorList>
    </citation>
    <scope>NUCLEOTIDE SEQUENCE [LARGE SCALE GENOMIC DNA]</scope>
    <source>
        <strain evidence="1 2">Ps_22</strain>
    </source>
</reference>
<dbReference type="EMBL" id="LCYA01000154">
    <property type="protein sequence ID" value="KWV84794.1"/>
    <property type="molecule type" value="Genomic_DNA"/>
</dbReference>
<dbReference type="AlphaFoldDB" id="A0A125QHK2"/>
<comment type="caution">
    <text evidence="1">The sequence shown here is derived from an EMBL/GenBank/DDBJ whole genome shotgun (WGS) entry which is preliminary data.</text>
</comment>
<evidence type="ECO:0000313" key="1">
    <source>
        <dbReference type="EMBL" id="KWV84794.1"/>
    </source>
</evidence>
<sequence>MRRGVEKAQVAQRHVSVCEQLRQQVLQVGAQLRHVRLAELGTVIAELQAQAGAQFDAHGQWIVRALMVVQVTEGQAGRCALLERLGDREVFEHQQGVEQRALLAGPALDVVERHMFMVAQAEVERLQFAEPRRGRLGWRGCADDRQGVDEQAQLLLDPRQRCGTPGHGGTEGDAVLAGVTLQQ</sequence>
<proteinExistence type="predicted"/>
<name>A0A125QHK2_PSEFL</name>